<evidence type="ECO:0000313" key="2">
    <source>
        <dbReference type="EMBL" id="MDJ1504093.1"/>
    </source>
</evidence>
<feature type="transmembrane region" description="Helical" evidence="1">
    <location>
        <begin position="85"/>
        <end position="107"/>
    </location>
</feature>
<organism evidence="2 3">
    <name type="scientific">Xanthocytophaga agilis</name>
    <dbReference type="NCBI Taxonomy" id="3048010"/>
    <lineage>
        <taxon>Bacteria</taxon>
        <taxon>Pseudomonadati</taxon>
        <taxon>Bacteroidota</taxon>
        <taxon>Cytophagia</taxon>
        <taxon>Cytophagales</taxon>
        <taxon>Rhodocytophagaceae</taxon>
        <taxon>Xanthocytophaga</taxon>
    </lineage>
</organism>
<gene>
    <name evidence="2" type="ORF">QNI22_25755</name>
</gene>
<evidence type="ECO:0000256" key="1">
    <source>
        <dbReference type="SAM" id="Phobius"/>
    </source>
</evidence>
<proteinExistence type="predicted"/>
<evidence type="ECO:0000313" key="3">
    <source>
        <dbReference type="Proteomes" id="UP001232063"/>
    </source>
</evidence>
<comment type="caution">
    <text evidence="2">The sequence shown here is derived from an EMBL/GenBank/DDBJ whole genome shotgun (WGS) entry which is preliminary data.</text>
</comment>
<accession>A0AAE3UIT0</accession>
<sequence length="141" mass="16184">MSRSYLRKVWLTSVFINPLICTLFSAMHKITIRDILRGHLGLLETIEFTATFFFVAIGGFIFSLPLLGICKIAQRYLTQHTSSEILIRIWIILIIGFGLLVLCYSLSREFLTSIRLTSMFLVSVVLASIYHSFRDKLNNYA</sequence>
<dbReference type="EMBL" id="JASJOU010000010">
    <property type="protein sequence ID" value="MDJ1504093.1"/>
    <property type="molecule type" value="Genomic_DNA"/>
</dbReference>
<feature type="transmembrane region" description="Helical" evidence="1">
    <location>
        <begin position="113"/>
        <end position="133"/>
    </location>
</feature>
<name>A0AAE3UIT0_9BACT</name>
<keyword evidence="1" id="KW-1133">Transmembrane helix</keyword>
<feature type="transmembrane region" description="Helical" evidence="1">
    <location>
        <begin position="48"/>
        <end position="73"/>
    </location>
</feature>
<dbReference type="AlphaFoldDB" id="A0AAE3UIT0"/>
<reference evidence="2" key="1">
    <citation type="submission" date="2023-05" db="EMBL/GenBank/DDBJ databases">
        <authorList>
            <person name="Zhang X."/>
        </authorList>
    </citation>
    <scope>NUCLEOTIDE SEQUENCE</scope>
    <source>
        <strain evidence="2">BD1B2-1</strain>
    </source>
</reference>
<keyword evidence="3" id="KW-1185">Reference proteome</keyword>
<keyword evidence="1" id="KW-0812">Transmembrane</keyword>
<feature type="transmembrane region" description="Helical" evidence="1">
    <location>
        <begin position="9"/>
        <end position="28"/>
    </location>
</feature>
<keyword evidence="1" id="KW-0472">Membrane</keyword>
<protein>
    <submittedName>
        <fullName evidence="2">Uncharacterized protein</fullName>
    </submittedName>
</protein>
<dbReference type="Proteomes" id="UP001232063">
    <property type="component" value="Unassembled WGS sequence"/>
</dbReference>